<organism evidence="1 2">
    <name type="scientific">Elysia chlorotica</name>
    <name type="common">Eastern emerald elysia</name>
    <name type="synonym">Sea slug</name>
    <dbReference type="NCBI Taxonomy" id="188477"/>
    <lineage>
        <taxon>Eukaryota</taxon>
        <taxon>Metazoa</taxon>
        <taxon>Spiralia</taxon>
        <taxon>Lophotrochozoa</taxon>
        <taxon>Mollusca</taxon>
        <taxon>Gastropoda</taxon>
        <taxon>Heterobranchia</taxon>
        <taxon>Euthyneura</taxon>
        <taxon>Panpulmonata</taxon>
        <taxon>Sacoglossa</taxon>
        <taxon>Placobranchoidea</taxon>
        <taxon>Plakobranchidae</taxon>
        <taxon>Elysia</taxon>
    </lineage>
</organism>
<feature type="non-terminal residue" evidence="1">
    <location>
        <position position="165"/>
    </location>
</feature>
<evidence type="ECO:0000313" key="2">
    <source>
        <dbReference type="Proteomes" id="UP000271974"/>
    </source>
</evidence>
<dbReference type="AlphaFoldDB" id="A0A433UAM2"/>
<protein>
    <submittedName>
        <fullName evidence="1">Uncharacterized protein</fullName>
    </submittedName>
</protein>
<accession>A0A433UAM2</accession>
<gene>
    <name evidence="1" type="ORF">EGW08_001382</name>
</gene>
<proteinExistence type="predicted"/>
<dbReference type="EMBL" id="RQTK01000023">
    <property type="protein sequence ID" value="RUS90875.1"/>
    <property type="molecule type" value="Genomic_DNA"/>
</dbReference>
<feature type="non-terminal residue" evidence="1">
    <location>
        <position position="1"/>
    </location>
</feature>
<name>A0A433UAM2_ELYCH</name>
<reference evidence="1 2" key="1">
    <citation type="submission" date="2019-01" db="EMBL/GenBank/DDBJ databases">
        <title>A draft genome assembly of the solar-powered sea slug Elysia chlorotica.</title>
        <authorList>
            <person name="Cai H."/>
            <person name="Li Q."/>
            <person name="Fang X."/>
            <person name="Li J."/>
            <person name="Curtis N.E."/>
            <person name="Altenburger A."/>
            <person name="Shibata T."/>
            <person name="Feng M."/>
            <person name="Maeda T."/>
            <person name="Schwartz J.A."/>
            <person name="Shigenobu S."/>
            <person name="Lundholm N."/>
            <person name="Nishiyama T."/>
            <person name="Yang H."/>
            <person name="Hasebe M."/>
            <person name="Li S."/>
            <person name="Pierce S.K."/>
            <person name="Wang J."/>
        </authorList>
    </citation>
    <scope>NUCLEOTIDE SEQUENCE [LARGE SCALE GENOMIC DNA]</scope>
    <source>
        <strain evidence="1">EC2010</strain>
        <tissue evidence="1">Whole organism of an adult</tissue>
    </source>
</reference>
<keyword evidence="2" id="KW-1185">Reference proteome</keyword>
<dbReference type="Proteomes" id="UP000271974">
    <property type="component" value="Unassembled WGS sequence"/>
</dbReference>
<comment type="caution">
    <text evidence="1">The sequence shown here is derived from an EMBL/GenBank/DDBJ whole genome shotgun (WGS) entry which is preliminary data.</text>
</comment>
<sequence>DPLIPGEVAAAEQPEAGEGGAAVHHAPVVHQQHRARAELVPELAGRPADHLAQVLVRGVELGQLGRCHGVQVSAVVGVEPDQPECEQLARARVLREDGAVGLHQVGRLAVGGLSHVLERQDRISESPVGARVLSPDSVHCMEAVHQEGLAAAPVVLQQVEHLDTA</sequence>
<evidence type="ECO:0000313" key="1">
    <source>
        <dbReference type="EMBL" id="RUS90875.1"/>
    </source>
</evidence>